<dbReference type="Pfam" id="PF21836">
    <property type="entry name" value="DUF6895"/>
    <property type="match status" value="1"/>
</dbReference>
<dbReference type="InterPro" id="IPR054190">
    <property type="entry name" value="DUF6895"/>
</dbReference>
<evidence type="ECO:0000313" key="2">
    <source>
        <dbReference type="EMBL" id="PTL39103.1"/>
    </source>
</evidence>
<dbReference type="Proteomes" id="UP000240509">
    <property type="component" value="Unassembled WGS sequence"/>
</dbReference>
<organism evidence="2 3">
    <name type="scientific">Alkalicoccus saliphilus</name>
    <dbReference type="NCBI Taxonomy" id="200989"/>
    <lineage>
        <taxon>Bacteria</taxon>
        <taxon>Bacillati</taxon>
        <taxon>Bacillota</taxon>
        <taxon>Bacilli</taxon>
        <taxon>Bacillales</taxon>
        <taxon>Bacillaceae</taxon>
        <taxon>Alkalicoccus</taxon>
    </lineage>
</organism>
<dbReference type="AlphaFoldDB" id="A0A2T4U6R9"/>
<evidence type="ECO:0000313" key="3">
    <source>
        <dbReference type="Proteomes" id="UP000240509"/>
    </source>
</evidence>
<reference evidence="2 3" key="1">
    <citation type="submission" date="2018-03" db="EMBL/GenBank/DDBJ databases">
        <title>Alkalicoccus saliphilus sp. nov., isolated from a mineral pool.</title>
        <authorList>
            <person name="Zhao B."/>
        </authorList>
    </citation>
    <scope>NUCLEOTIDE SEQUENCE [LARGE SCALE GENOMIC DNA]</scope>
    <source>
        <strain evidence="2 3">6AG</strain>
    </source>
</reference>
<evidence type="ECO:0000259" key="1">
    <source>
        <dbReference type="Pfam" id="PF21836"/>
    </source>
</evidence>
<feature type="domain" description="DUF6895" evidence="1">
    <location>
        <begin position="20"/>
        <end position="295"/>
    </location>
</feature>
<proteinExistence type="predicted"/>
<dbReference type="RefSeq" id="WP_107584704.1">
    <property type="nucleotide sequence ID" value="NZ_PZJJ01000010.1"/>
</dbReference>
<protein>
    <recommendedName>
        <fullName evidence="1">DUF6895 domain-containing protein</fullName>
    </recommendedName>
</protein>
<name>A0A2T4U6R9_9BACI</name>
<gene>
    <name evidence="2" type="ORF">C6Y45_07955</name>
</gene>
<accession>A0A2T4U6R9</accession>
<sequence length="308" mass="36226">MNIENELKSDFLLTHKSFAAKSLSWLNKHLDSFSPTRNNNLCLDGVKAFSELSLLYTYLKKRNHLEFEAEISNWQSFFENHLKNKLYAEAVRKRPKEAYHMMFPYLQLRSTGYKSGYYEESHQYMINWGHYDSIELVPFRKMDLEYFLWKSDLQGEPDWIKHFPSTILGRFQSTITLDESAAYSITHTLFYMTDFGNRSLSLSQSDIDEIANVLEALLIHYWRVGHYDLMGELLINLTFLEKNNTYLYRNARNAFLNAWNEDGSIPAMKNKRNESEQSEFSFCYHTTLVGVLLCAVEINKTLQKEASK</sequence>
<dbReference type="OrthoDB" id="1550919at2"/>
<keyword evidence="3" id="KW-1185">Reference proteome</keyword>
<comment type="caution">
    <text evidence="2">The sequence shown here is derived from an EMBL/GenBank/DDBJ whole genome shotgun (WGS) entry which is preliminary data.</text>
</comment>
<dbReference type="EMBL" id="PZJJ01000010">
    <property type="protein sequence ID" value="PTL39103.1"/>
    <property type="molecule type" value="Genomic_DNA"/>
</dbReference>